<organism evidence="1 2">
    <name type="scientific">Romanomermis culicivorax</name>
    <name type="common">Nematode worm</name>
    <dbReference type="NCBI Taxonomy" id="13658"/>
    <lineage>
        <taxon>Eukaryota</taxon>
        <taxon>Metazoa</taxon>
        <taxon>Ecdysozoa</taxon>
        <taxon>Nematoda</taxon>
        <taxon>Enoplea</taxon>
        <taxon>Dorylaimia</taxon>
        <taxon>Mermithida</taxon>
        <taxon>Mermithoidea</taxon>
        <taxon>Mermithidae</taxon>
        <taxon>Romanomermis</taxon>
    </lineage>
</organism>
<sequence length="133" mass="14819">TKIAGKDDAGTKIVGEEAADATKIVKEEGADASIIPREFGDAIEDQKALNHPDYDSTLDTSLLDAETKHICESHVPGLDIPWFFDEQLVKGKILTNKQKGEMADLLWTRFSPEAKIFYKDIAKACNHSRREMN</sequence>
<evidence type="ECO:0000313" key="2">
    <source>
        <dbReference type="WBParaSite" id="nRc.2.0.1.t34240-RA"/>
    </source>
</evidence>
<keyword evidence="1" id="KW-1185">Reference proteome</keyword>
<proteinExistence type="predicted"/>
<evidence type="ECO:0000313" key="1">
    <source>
        <dbReference type="Proteomes" id="UP000887565"/>
    </source>
</evidence>
<accession>A0A915K685</accession>
<name>A0A915K685_ROMCU</name>
<dbReference type="WBParaSite" id="nRc.2.0.1.t34240-RA">
    <property type="protein sequence ID" value="nRc.2.0.1.t34240-RA"/>
    <property type="gene ID" value="nRc.2.0.1.g34240"/>
</dbReference>
<reference evidence="2" key="1">
    <citation type="submission" date="2022-11" db="UniProtKB">
        <authorList>
            <consortium name="WormBaseParasite"/>
        </authorList>
    </citation>
    <scope>IDENTIFICATION</scope>
</reference>
<dbReference type="AlphaFoldDB" id="A0A915K685"/>
<protein>
    <submittedName>
        <fullName evidence="2">Uncharacterized protein</fullName>
    </submittedName>
</protein>
<dbReference type="Proteomes" id="UP000887565">
    <property type="component" value="Unplaced"/>
</dbReference>